<evidence type="ECO:0000256" key="1">
    <source>
        <dbReference type="SAM" id="Phobius"/>
    </source>
</evidence>
<dbReference type="InterPro" id="IPR018927">
    <property type="entry name" value="Pilus_synth_Q_C"/>
</dbReference>
<accession>A0A2S2E5B5</accession>
<dbReference type="Proteomes" id="UP000245728">
    <property type="component" value="Chromosome"/>
</dbReference>
<gene>
    <name evidence="3" type="ORF">HMF8227_02394</name>
</gene>
<protein>
    <recommendedName>
        <fullName evidence="2">Toxin co-regulated pilus biosynthesis protein Q C-terminal domain-containing protein</fullName>
    </recommendedName>
</protein>
<feature type="transmembrane region" description="Helical" evidence="1">
    <location>
        <begin position="12"/>
        <end position="32"/>
    </location>
</feature>
<keyword evidence="4" id="KW-1185">Reference proteome</keyword>
<dbReference type="KEGG" id="salh:HMF8227_02394"/>
<feature type="domain" description="Toxin co-regulated pilus biosynthesis protein Q C-terminal" evidence="2">
    <location>
        <begin position="110"/>
        <end position="186"/>
    </location>
</feature>
<dbReference type="RefSeq" id="WP_109340382.1">
    <property type="nucleotide sequence ID" value="NZ_CP029347.1"/>
</dbReference>
<evidence type="ECO:0000259" key="2">
    <source>
        <dbReference type="Pfam" id="PF10671"/>
    </source>
</evidence>
<dbReference type="Gene3D" id="3.55.50.70">
    <property type="match status" value="1"/>
</dbReference>
<dbReference type="EMBL" id="CP029347">
    <property type="protein sequence ID" value="AWL12846.1"/>
    <property type="molecule type" value="Genomic_DNA"/>
</dbReference>
<dbReference type="OrthoDB" id="6224370at2"/>
<evidence type="ECO:0000313" key="4">
    <source>
        <dbReference type="Proteomes" id="UP000245728"/>
    </source>
</evidence>
<name>A0A2S2E5B5_9ALTE</name>
<dbReference type="Pfam" id="PF10671">
    <property type="entry name" value="TcpQ"/>
    <property type="match status" value="1"/>
</dbReference>
<dbReference type="AlphaFoldDB" id="A0A2S2E5B5"/>
<organism evidence="3 4">
    <name type="scientific">Saliniradius amylolyticus</name>
    <dbReference type="NCBI Taxonomy" id="2183582"/>
    <lineage>
        <taxon>Bacteria</taxon>
        <taxon>Pseudomonadati</taxon>
        <taxon>Pseudomonadota</taxon>
        <taxon>Gammaproteobacteria</taxon>
        <taxon>Alteromonadales</taxon>
        <taxon>Alteromonadaceae</taxon>
        <taxon>Saliniradius</taxon>
    </lineage>
</organism>
<evidence type="ECO:0000313" key="3">
    <source>
        <dbReference type="EMBL" id="AWL12846.1"/>
    </source>
</evidence>
<keyword evidence="1" id="KW-1133">Transmembrane helix</keyword>
<reference evidence="3 4" key="1">
    <citation type="submission" date="2018-05" db="EMBL/GenBank/DDBJ databases">
        <title>Salinimonas sp. HMF8227 Genome sequencing and assembly.</title>
        <authorList>
            <person name="Kang H."/>
            <person name="Kang J."/>
            <person name="Cha I."/>
            <person name="Kim H."/>
            <person name="Joh K."/>
        </authorList>
    </citation>
    <scope>NUCLEOTIDE SEQUENCE [LARGE SCALE GENOMIC DNA]</scope>
    <source>
        <strain evidence="3 4">HMF8227</strain>
    </source>
</reference>
<sequence>MGSKNNASSKFWLKQLMIIAAVIAVALAFIVLQDLFAPSHNRVNKDPAAGFSEFYSNYRSEGANRDDSLPSDFVLEVETEEVPLGDRLMEMESQAMPVSEDWEGELRYRTFKAGMTLREALAAHAQEEGMQVIWELPKDFVIKDHFQMEGSILEAVNKVAKAINTNFSGEVRGYFCPAQRSLVLTNQYNSYLRQNCQPTDNN</sequence>
<keyword evidence="1" id="KW-0812">Transmembrane</keyword>
<proteinExistence type="predicted"/>
<keyword evidence="1" id="KW-0472">Membrane</keyword>